<dbReference type="EMBL" id="LRBG01000039">
    <property type="protein sequence ID" value="KXU82456.1"/>
    <property type="molecule type" value="Genomic_DNA"/>
</dbReference>
<sequence length="62" mass="7051">MIIRDDLRRLMAQNLLDFIEEHPDEPIFAAYPNPAKEFSVSTRGEDIAITHPTLGTVLLTTR</sequence>
<accession>A0A149PBR4</accession>
<name>A0A149PBR4_9BURK</name>
<organism evidence="1 2">
    <name type="scientific">Paraburkholderia monticola</name>
    <dbReference type="NCBI Taxonomy" id="1399968"/>
    <lineage>
        <taxon>Bacteria</taxon>
        <taxon>Pseudomonadati</taxon>
        <taxon>Pseudomonadota</taxon>
        <taxon>Betaproteobacteria</taxon>
        <taxon>Burkholderiales</taxon>
        <taxon>Burkholderiaceae</taxon>
        <taxon>Paraburkholderia</taxon>
    </lineage>
</organism>
<protein>
    <submittedName>
        <fullName evidence="1">Uncharacterized protein</fullName>
    </submittedName>
</protein>
<evidence type="ECO:0000313" key="1">
    <source>
        <dbReference type="EMBL" id="KXU82456.1"/>
    </source>
</evidence>
<reference evidence="1 2" key="1">
    <citation type="journal article" date="2015" name="Int. J. Syst. Evol. Microbiol.">
        <title>Burkholderia monticola sp. nov., isolated from mountain soil.</title>
        <authorList>
            <person name="Baek I."/>
            <person name="Seo B."/>
            <person name="Lee I."/>
            <person name="Yi H."/>
            <person name="Chun J."/>
        </authorList>
    </citation>
    <scope>NUCLEOTIDE SEQUENCE [LARGE SCALE GENOMIC DNA]</scope>
    <source>
        <strain evidence="1 2">JC2948</strain>
    </source>
</reference>
<comment type="caution">
    <text evidence="1">The sequence shown here is derived from an EMBL/GenBank/DDBJ whole genome shotgun (WGS) entry which is preliminary data.</text>
</comment>
<dbReference type="Proteomes" id="UP000075613">
    <property type="component" value="Unassembled WGS sequence"/>
</dbReference>
<dbReference type="RefSeq" id="WP_062137572.1">
    <property type="nucleotide sequence ID" value="NZ_LRBG01000039.1"/>
</dbReference>
<keyword evidence="2" id="KW-1185">Reference proteome</keyword>
<dbReference type="STRING" id="1399968.CI15_33540"/>
<evidence type="ECO:0000313" key="2">
    <source>
        <dbReference type="Proteomes" id="UP000075613"/>
    </source>
</evidence>
<gene>
    <name evidence="1" type="ORF">CI15_33540</name>
</gene>
<proteinExistence type="predicted"/>
<dbReference type="AlphaFoldDB" id="A0A149PBR4"/>